<dbReference type="AlphaFoldDB" id="A0A343JEM6"/>
<feature type="transmembrane region" description="Helical" evidence="1">
    <location>
        <begin position="48"/>
        <end position="72"/>
    </location>
</feature>
<sequence>MSSNEGLEKIDKYENSNEEILKEGVKIQKEGKFVKFLKKAFVSIIDQAITIAIALLVLVVFDFLIGLAGYYITDREKMLFLLYIIVNVLYRPVLISTKLEKTIGEKLNLKYND</sequence>
<keyword evidence="1" id="KW-0812">Transmembrane</keyword>
<protein>
    <recommendedName>
        <fullName evidence="4">RDD domain-containing protein</fullName>
    </recommendedName>
</protein>
<organism evidence="2 3">
    <name type="scientific">Clostridium isatidis</name>
    <dbReference type="NCBI Taxonomy" id="182773"/>
    <lineage>
        <taxon>Bacteria</taxon>
        <taxon>Bacillati</taxon>
        <taxon>Bacillota</taxon>
        <taxon>Clostridia</taxon>
        <taxon>Eubacteriales</taxon>
        <taxon>Clostridiaceae</taxon>
        <taxon>Clostridium</taxon>
    </lineage>
</organism>
<gene>
    <name evidence="2" type="ORF">BEN51_10960</name>
</gene>
<reference evidence="2 3" key="1">
    <citation type="submission" date="2016-08" db="EMBL/GenBank/DDBJ databases">
        <title>Complete Genome Sequence Of The Indigo Reducing Clostridium isatidis DSM15098.</title>
        <authorList>
            <person name="Little G.T."/>
            <person name="Minton N.P."/>
        </authorList>
    </citation>
    <scope>NUCLEOTIDE SEQUENCE [LARGE SCALE GENOMIC DNA]</scope>
    <source>
        <strain evidence="2 3">DSM 15098</strain>
    </source>
</reference>
<proteinExistence type="predicted"/>
<evidence type="ECO:0000313" key="3">
    <source>
        <dbReference type="Proteomes" id="UP000264883"/>
    </source>
</evidence>
<keyword evidence="1" id="KW-0472">Membrane</keyword>
<dbReference type="OrthoDB" id="1938594at2"/>
<name>A0A343JEM6_9CLOT</name>
<evidence type="ECO:0008006" key="4">
    <source>
        <dbReference type="Google" id="ProtNLM"/>
    </source>
</evidence>
<dbReference type="KEGG" id="cia:BEN51_10960"/>
<feature type="transmembrane region" description="Helical" evidence="1">
    <location>
        <begin position="78"/>
        <end position="97"/>
    </location>
</feature>
<evidence type="ECO:0000313" key="2">
    <source>
        <dbReference type="EMBL" id="ASW43984.1"/>
    </source>
</evidence>
<accession>A0A343JEM6</accession>
<dbReference type="EMBL" id="CP016786">
    <property type="protein sequence ID" value="ASW43984.1"/>
    <property type="molecule type" value="Genomic_DNA"/>
</dbReference>
<dbReference type="RefSeq" id="WP_119866111.1">
    <property type="nucleotide sequence ID" value="NZ_CP016786.1"/>
</dbReference>
<keyword evidence="3" id="KW-1185">Reference proteome</keyword>
<keyword evidence="1" id="KW-1133">Transmembrane helix</keyword>
<evidence type="ECO:0000256" key="1">
    <source>
        <dbReference type="SAM" id="Phobius"/>
    </source>
</evidence>
<dbReference type="Proteomes" id="UP000264883">
    <property type="component" value="Chromosome"/>
</dbReference>